<keyword evidence="1 4" id="KW-0479">Metal-binding</keyword>
<evidence type="ECO:0000256" key="3">
    <source>
        <dbReference type="ARBA" id="ARBA00022833"/>
    </source>
</evidence>
<evidence type="ECO:0000256" key="1">
    <source>
        <dbReference type="ARBA" id="ARBA00022723"/>
    </source>
</evidence>
<dbReference type="Proteomes" id="UP000077521">
    <property type="component" value="Unassembled WGS sequence"/>
</dbReference>
<proteinExistence type="predicted"/>
<evidence type="ECO:0000256" key="6">
    <source>
        <dbReference type="SAM" id="MobiDB-lite"/>
    </source>
</evidence>
<dbReference type="PANTHER" id="PTHR12681:SF0">
    <property type="entry name" value="ZINC FINGER CCCH DOMAIN-CONTAINING PROTEIN 15"/>
    <property type="match status" value="1"/>
</dbReference>
<dbReference type="PANTHER" id="PTHR12681">
    <property type="entry name" value="ZINC FINGER-CONTAINING PROTEIN P48ZNF"/>
    <property type="match status" value="1"/>
</dbReference>
<dbReference type="Gene3D" id="6.20.400.10">
    <property type="match status" value="1"/>
</dbReference>
<evidence type="ECO:0000256" key="2">
    <source>
        <dbReference type="ARBA" id="ARBA00022771"/>
    </source>
</evidence>
<accession>A0A8T8SHN4</accession>
<feature type="region of interest" description="Disordered" evidence="6">
    <location>
        <begin position="127"/>
        <end position="163"/>
    </location>
</feature>
<dbReference type="PROSITE" id="PS50103">
    <property type="entry name" value="ZF_C3H1"/>
    <property type="match status" value="2"/>
</dbReference>
<reference evidence="8" key="1">
    <citation type="submission" date="2016-04" db="EMBL/GenBank/DDBJ databases">
        <authorList>
            <person name="Nguyen H.D."/>
            <person name="Samba Siva P."/>
            <person name="Cullis J."/>
            <person name="Levesque C.A."/>
            <person name="Hambleton S."/>
        </authorList>
    </citation>
    <scope>NUCLEOTIDE SEQUENCE</scope>
    <source>
        <strain evidence="8">DAOMC 236416</strain>
    </source>
</reference>
<evidence type="ECO:0000256" key="4">
    <source>
        <dbReference type="PROSITE-ProRule" id="PRU00723"/>
    </source>
</evidence>
<dbReference type="EMBL" id="LWDF02001107">
    <property type="protein sequence ID" value="KAE8240342.1"/>
    <property type="molecule type" value="Genomic_DNA"/>
</dbReference>
<evidence type="ECO:0000313" key="9">
    <source>
        <dbReference type="Proteomes" id="UP000077521"/>
    </source>
</evidence>
<feature type="domain" description="C3H1-type" evidence="7">
    <location>
        <begin position="186"/>
        <end position="224"/>
    </location>
</feature>
<dbReference type="AlphaFoldDB" id="A0A8T8SHN4"/>
<feature type="compositionally biased region" description="Acidic residues" evidence="6">
    <location>
        <begin position="318"/>
        <end position="332"/>
    </location>
</feature>
<dbReference type="Pfam" id="PF16543">
    <property type="entry name" value="DFRP_C"/>
    <property type="match status" value="1"/>
</dbReference>
<feature type="zinc finger region" description="C3H1-type" evidence="4">
    <location>
        <begin position="186"/>
        <end position="224"/>
    </location>
</feature>
<evidence type="ECO:0000259" key="7">
    <source>
        <dbReference type="PROSITE" id="PS50103"/>
    </source>
</evidence>
<keyword evidence="9" id="KW-1185">Reference proteome</keyword>
<dbReference type="InterPro" id="IPR032378">
    <property type="entry name" value="ZC3H15/TMA46_C"/>
</dbReference>
<keyword evidence="3 4" id="KW-0862">Zinc</keyword>
<keyword evidence="2 4" id="KW-0863">Zinc-finger</keyword>
<dbReference type="GO" id="GO:0005829">
    <property type="term" value="C:cytosol"/>
    <property type="evidence" value="ECO:0007669"/>
    <property type="project" value="TreeGrafter"/>
</dbReference>
<dbReference type="GO" id="GO:0008270">
    <property type="term" value="F:zinc ion binding"/>
    <property type="evidence" value="ECO:0007669"/>
    <property type="project" value="UniProtKB-KW"/>
</dbReference>
<gene>
    <name evidence="8" type="ORF">A4X13_0g7847</name>
</gene>
<name>A0A8T8SHN4_9BASI</name>
<feature type="domain" description="C3H1-type" evidence="7">
    <location>
        <begin position="92"/>
        <end position="120"/>
    </location>
</feature>
<dbReference type="GO" id="GO:0003729">
    <property type="term" value="F:mRNA binding"/>
    <property type="evidence" value="ECO:0007669"/>
    <property type="project" value="TreeGrafter"/>
</dbReference>
<organism evidence="8 9">
    <name type="scientific">Tilletia indica</name>
    <dbReference type="NCBI Taxonomy" id="43049"/>
    <lineage>
        <taxon>Eukaryota</taxon>
        <taxon>Fungi</taxon>
        <taxon>Dikarya</taxon>
        <taxon>Basidiomycota</taxon>
        <taxon>Ustilaginomycotina</taxon>
        <taxon>Exobasidiomycetes</taxon>
        <taxon>Tilletiales</taxon>
        <taxon>Tilletiaceae</taxon>
        <taxon>Tilletia</taxon>
    </lineage>
</organism>
<dbReference type="Gene3D" id="4.10.1000.10">
    <property type="entry name" value="Zinc finger, CCCH-type"/>
    <property type="match status" value="1"/>
</dbReference>
<feature type="coiled-coil region" evidence="5">
    <location>
        <begin position="50"/>
        <end position="78"/>
    </location>
</feature>
<feature type="zinc finger region" description="C3H1-type" evidence="4">
    <location>
        <begin position="92"/>
        <end position="120"/>
    </location>
</feature>
<sequence length="392" mass="43528">MPPKKGGGNEPKKGKVVVDKTFGMKNKKGGATQKAMQQIKQQQAMVGKTKEDLARDKRKEEEKKLRAAAEKIRKEEAAQMHIVQPKVPFGVDPKTVVCEFWKHGRCDKSALKCKYAHSHDAGRKVEKKDLYTDTRDGDEAPGEAGAAAEGSGTAGADAQKKGATMEGWDQAKLDSVILSKHGNLKTTTDKVCKFFLQAVEENKYGWFWECPNGGEKCMYRHALPPGFVLKAQKKAREEAEKENEITLEDFLEVERHRLGPNLTPVTPDTFAAWKKNRLDRKAAQEEAERNKKAMQAAANKMAGLSGREMFELNADFFEGGDDDGDEGDELDMAEYMKNYNRDQRSENGDDEEEDDEDDGASASAASDARVNGKMAELSVNGDEGEENGRRKE</sequence>
<feature type="compositionally biased region" description="Low complexity" evidence="6">
    <location>
        <begin position="142"/>
        <end position="157"/>
    </location>
</feature>
<evidence type="ECO:0000313" key="8">
    <source>
        <dbReference type="EMBL" id="KAE8240342.1"/>
    </source>
</evidence>
<feature type="region of interest" description="Disordered" evidence="6">
    <location>
        <begin position="315"/>
        <end position="392"/>
    </location>
</feature>
<reference evidence="8" key="2">
    <citation type="journal article" date="2019" name="IMA Fungus">
        <title>Genome sequencing and comparison of five Tilletia species to identify candidate genes for the detection of regulated species infecting wheat.</title>
        <authorList>
            <person name="Nguyen H.D.T."/>
            <person name="Sultana T."/>
            <person name="Kesanakurti P."/>
            <person name="Hambleton S."/>
        </authorList>
    </citation>
    <scope>NUCLEOTIDE SEQUENCE</scope>
    <source>
        <strain evidence="8">DAOMC 236416</strain>
    </source>
</reference>
<protein>
    <recommendedName>
        <fullName evidence="7">C3H1-type domain-containing protein</fullName>
    </recommendedName>
</protein>
<evidence type="ECO:0000256" key="5">
    <source>
        <dbReference type="SAM" id="Coils"/>
    </source>
</evidence>
<comment type="caution">
    <text evidence="8">The sequence shown here is derived from an EMBL/GenBank/DDBJ whole genome shotgun (WGS) entry which is preliminary data.</text>
</comment>
<feature type="compositionally biased region" description="Acidic residues" evidence="6">
    <location>
        <begin position="348"/>
        <end position="359"/>
    </location>
</feature>
<keyword evidence="5" id="KW-0175">Coiled coil</keyword>
<dbReference type="GO" id="GO:0002181">
    <property type="term" value="P:cytoplasmic translation"/>
    <property type="evidence" value="ECO:0007669"/>
    <property type="project" value="TreeGrafter"/>
</dbReference>
<dbReference type="InterPro" id="IPR000571">
    <property type="entry name" value="Znf_CCCH"/>
</dbReference>
<dbReference type="SMART" id="SM00356">
    <property type="entry name" value="ZnF_C3H1"/>
    <property type="match status" value="2"/>
</dbReference>
<feature type="compositionally biased region" description="Basic and acidic residues" evidence="6">
    <location>
        <begin position="127"/>
        <end position="138"/>
    </location>
</feature>